<dbReference type="SUPFAM" id="SSF143865">
    <property type="entry name" value="CorA soluble domain-like"/>
    <property type="match status" value="1"/>
</dbReference>
<gene>
    <name evidence="9" type="ORF">JOE66_001633</name>
</gene>
<comment type="subcellular location">
    <subcellularLocation>
        <location evidence="1">Cell membrane</location>
        <topology evidence="1">Multi-pass membrane protein</topology>
    </subcellularLocation>
</comment>
<keyword evidence="7 8" id="KW-0472">Membrane</keyword>
<dbReference type="Proteomes" id="UP000776164">
    <property type="component" value="Unassembled WGS sequence"/>
</dbReference>
<dbReference type="PANTHER" id="PTHR46494">
    <property type="entry name" value="CORA FAMILY METAL ION TRANSPORTER (EUROFUNG)"/>
    <property type="match status" value="1"/>
</dbReference>
<dbReference type="EMBL" id="JAFBBU010000001">
    <property type="protein sequence ID" value="MBM7471999.1"/>
    <property type="molecule type" value="Genomic_DNA"/>
</dbReference>
<evidence type="ECO:0000256" key="4">
    <source>
        <dbReference type="ARBA" id="ARBA00022475"/>
    </source>
</evidence>
<keyword evidence="3" id="KW-0813">Transport</keyword>
<evidence type="ECO:0000256" key="1">
    <source>
        <dbReference type="ARBA" id="ARBA00004651"/>
    </source>
</evidence>
<organism evidence="9 10">
    <name type="scientific">Subtercola frigoramans</name>
    <dbReference type="NCBI Taxonomy" id="120298"/>
    <lineage>
        <taxon>Bacteria</taxon>
        <taxon>Bacillati</taxon>
        <taxon>Actinomycetota</taxon>
        <taxon>Actinomycetes</taxon>
        <taxon>Micrococcales</taxon>
        <taxon>Microbacteriaceae</taxon>
        <taxon>Subtercola</taxon>
    </lineage>
</organism>
<evidence type="ECO:0000313" key="10">
    <source>
        <dbReference type="Proteomes" id="UP000776164"/>
    </source>
</evidence>
<evidence type="ECO:0000256" key="6">
    <source>
        <dbReference type="ARBA" id="ARBA00022989"/>
    </source>
</evidence>
<dbReference type="PANTHER" id="PTHR46494:SF1">
    <property type="entry name" value="CORA FAMILY METAL ION TRANSPORTER (EUROFUNG)"/>
    <property type="match status" value="1"/>
</dbReference>
<name>A0ABS2L4N8_9MICO</name>
<feature type="transmembrane region" description="Helical" evidence="8">
    <location>
        <begin position="320"/>
        <end position="339"/>
    </location>
</feature>
<reference evidence="9 10" key="1">
    <citation type="submission" date="2021-01" db="EMBL/GenBank/DDBJ databases">
        <title>Sequencing the genomes of 1000 actinobacteria strains.</title>
        <authorList>
            <person name="Klenk H.-P."/>
        </authorList>
    </citation>
    <scope>NUCLEOTIDE SEQUENCE [LARGE SCALE GENOMIC DNA]</scope>
    <source>
        <strain evidence="9 10">DSM 13057</strain>
    </source>
</reference>
<sequence>MKTTKFQSVIKGISGIRPGSKAPESVETPAVPAAAGARRSMVDNAIYAGGRRVLSPSTPDETIAALAAIPDGLAWIGLYRPSAPELLEMENDFNLHPLAIEDAVGAHQRPKLERYGEVLFVVLRAAFYVDEREEVEFGELHLFVGPNFVISVRHSESPDLSVVRRRMESEPELLALGPVAVLYAIMDAVVDQYAPVVAGLETDIDQIEAQVFEGDPQVSRRIYELSQEVLDFQRATLPLTGMLETLRALFDQVDGTIELKRAFRDVLDHVTVVNDRVDGFRQTLREILTVNATLVAQRQNEDMKKLAETSNHQNDEVKKISAWAAIFFAPTVVTGVYGMNFDIMPELHFAWGYPAAIGLMVALSTGLYVMFKRRGWL</sequence>
<evidence type="ECO:0000256" key="2">
    <source>
        <dbReference type="ARBA" id="ARBA00009765"/>
    </source>
</evidence>
<evidence type="ECO:0000256" key="5">
    <source>
        <dbReference type="ARBA" id="ARBA00022692"/>
    </source>
</evidence>
<keyword evidence="4" id="KW-1003">Cell membrane</keyword>
<comment type="caution">
    <text evidence="9">The sequence shown here is derived from an EMBL/GenBank/DDBJ whole genome shotgun (WGS) entry which is preliminary data.</text>
</comment>
<dbReference type="InterPro" id="IPR002523">
    <property type="entry name" value="MgTranspt_CorA/ZnTranspt_ZntB"/>
</dbReference>
<dbReference type="Pfam" id="PF01544">
    <property type="entry name" value="CorA"/>
    <property type="match status" value="1"/>
</dbReference>
<keyword evidence="5 8" id="KW-0812">Transmembrane</keyword>
<evidence type="ECO:0000313" key="9">
    <source>
        <dbReference type="EMBL" id="MBM7471999.1"/>
    </source>
</evidence>
<feature type="transmembrane region" description="Helical" evidence="8">
    <location>
        <begin position="351"/>
        <end position="371"/>
    </location>
</feature>
<dbReference type="InterPro" id="IPR045863">
    <property type="entry name" value="CorA_TM1_TM2"/>
</dbReference>
<keyword evidence="10" id="KW-1185">Reference proteome</keyword>
<comment type="similarity">
    <text evidence="2">Belongs to the CorA metal ion transporter (MIT) (TC 1.A.35) family.</text>
</comment>
<proteinExistence type="inferred from homology"/>
<evidence type="ECO:0000256" key="7">
    <source>
        <dbReference type="ARBA" id="ARBA00023136"/>
    </source>
</evidence>
<dbReference type="CDD" id="cd12830">
    <property type="entry name" value="MtCorA-like"/>
    <property type="match status" value="1"/>
</dbReference>
<accession>A0ABS2L4N8</accession>
<dbReference type="Gene3D" id="1.20.58.340">
    <property type="entry name" value="Magnesium transport protein CorA, transmembrane region"/>
    <property type="match status" value="2"/>
</dbReference>
<dbReference type="Gene3D" id="3.30.460.20">
    <property type="entry name" value="CorA soluble domain-like"/>
    <property type="match status" value="1"/>
</dbReference>
<keyword evidence="6 8" id="KW-1133">Transmembrane helix</keyword>
<evidence type="ECO:0000256" key="3">
    <source>
        <dbReference type="ARBA" id="ARBA00022448"/>
    </source>
</evidence>
<protein>
    <submittedName>
        <fullName evidence="9">Magnesium transporter</fullName>
    </submittedName>
</protein>
<dbReference type="InterPro" id="IPR045861">
    <property type="entry name" value="CorA_cytoplasmic_dom"/>
</dbReference>
<evidence type="ECO:0000256" key="8">
    <source>
        <dbReference type="SAM" id="Phobius"/>
    </source>
</evidence>
<dbReference type="SUPFAM" id="SSF144083">
    <property type="entry name" value="Magnesium transport protein CorA, transmembrane region"/>
    <property type="match status" value="1"/>
</dbReference>